<keyword evidence="3" id="KW-1185">Reference proteome</keyword>
<sequence>MEAQGGVTAAFEAACNWHNGRAPPRLSSAATHSQPEATRAAKGMAAAAAWPRPGAGGHGRRGGQRGCLRRRRRAAGPHGHLTAVFFRRPQWLAGIATDEALSGRPVGSRLPRFNDRAAKRMVPMSLSFW</sequence>
<reference evidence="2 3" key="1">
    <citation type="journal article" date="2024" name="Nat. Commun.">
        <title>Phylogenomics reveals the evolutionary origins of lichenization in chlorophyte algae.</title>
        <authorList>
            <person name="Puginier C."/>
            <person name="Libourel C."/>
            <person name="Otte J."/>
            <person name="Skaloud P."/>
            <person name="Haon M."/>
            <person name="Grisel S."/>
            <person name="Petersen M."/>
            <person name="Berrin J.G."/>
            <person name="Delaux P.M."/>
            <person name="Dal Grande F."/>
            <person name="Keller J."/>
        </authorList>
    </citation>
    <scope>NUCLEOTIDE SEQUENCE [LARGE SCALE GENOMIC DNA]</scope>
    <source>
        <strain evidence="2 3">SAG 245.80</strain>
    </source>
</reference>
<dbReference type="Proteomes" id="UP001445335">
    <property type="component" value="Unassembled WGS sequence"/>
</dbReference>
<feature type="compositionally biased region" description="Basic residues" evidence="1">
    <location>
        <begin position="58"/>
        <end position="74"/>
    </location>
</feature>
<proteinExistence type="predicted"/>
<evidence type="ECO:0000256" key="1">
    <source>
        <dbReference type="SAM" id="MobiDB-lite"/>
    </source>
</evidence>
<evidence type="ECO:0000313" key="3">
    <source>
        <dbReference type="Proteomes" id="UP001445335"/>
    </source>
</evidence>
<feature type="compositionally biased region" description="Low complexity" evidence="1">
    <location>
        <begin position="40"/>
        <end position="53"/>
    </location>
</feature>
<dbReference type="EMBL" id="JALJOU010000021">
    <property type="protein sequence ID" value="KAK9837493.1"/>
    <property type="molecule type" value="Genomic_DNA"/>
</dbReference>
<evidence type="ECO:0000313" key="2">
    <source>
        <dbReference type="EMBL" id="KAK9837493.1"/>
    </source>
</evidence>
<feature type="region of interest" description="Disordered" evidence="1">
    <location>
        <begin position="22"/>
        <end position="74"/>
    </location>
</feature>
<comment type="caution">
    <text evidence="2">The sequence shown here is derived from an EMBL/GenBank/DDBJ whole genome shotgun (WGS) entry which is preliminary data.</text>
</comment>
<accession>A0AAW1RVR4</accession>
<dbReference type="AlphaFoldDB" id="A0AAW1RVR4"/>
<protein>
    <submittedName>
        <fullName evidence="2">Uncharacterized protein</fullName>
    </submittedName>
</protein>
<gene>
    <name evidence="2" type="ORF">WJX81_006869</name>
</gene>
<organism evidence="2 3">
    <name type="scientific">Elliptochloris bilobata</name>
    <dbReference type="NCBI Taxonomy" id="381761"/>
    <lineage>
        <taxon>Eukaryota</taxon>
        <taxon>Viridiplantae</taxon>
        <taxon>Chlorophyta</taxon>
        <taxon>core chlorophytes</taxon>
        <taxon>Trebouxiophyceae</taxon>
        <taxon>Trebouxiophyceae incertae sedis</taxon>
        <taxon>Elliptochloris clade</taxon>
        <taxon>Elliptochloris</taxon>
    </lineage>
</organism>
<name>A0AAW1RVR4_9CHLO</name>